<dbReference type="PANTHER" id="PTHR43280">
    <property type="entry name" value="ARAC-FAMILY TRANSCRIPTIONAL REGULATOR"/>
    <property type="match status" value="1"/>
</dbReference>
<evidence type="ECO:0000256" key="1">
    <source>
        <dbReference type="ARBA" id="ARBA00018672"/>
    </source>
</evidence>
<evidence type="ECO:0000313" key="10">
    <source>
        <dbReference type="Proteomes" id="UP000683246"/>
    </source>
</evidence>
<protein>
    <recommendedName>
        <fullName evidence="1">Stage 0 sporulation protein A homolog</fullName>
    </recommendedName>
</protein>
<dbReference type="SUPFAM" id="SSF52172">
    <property type="entry name" value="CheY-like"/>
    <property type="match status" value="1"/>
</dbReference>
<feature type="modified residue" description="4-aspartylphosphate" evidence="6">
    <location>
        <position position="55"/>
    </location>
</feature>
<keyword evidence="6" id="KW-0597">Phosphoprotein</keyword>
<dbReference type="GO" id="GO:0043565">
    <property type="term" value="F:sequence-specific DNA binding"/>
    <property type="evidence" value="ECO:0007669"/>
    <property type="project" value="InterPro"/>
</dbReference>
<gene>
    <name evidence="9" type="ORF">HZI73_07830</name>
</gene>
<reference evidence="9" key="1">
    <citation type="submission" date="2020-07" db="EMBL/GenBank/DDBJ databases">
        <title>Vallitalea pronyensis genome.</title>
        <authorList>
            <person name="Postec A."/>
        </authorList>
    </citation>
    <scope>NUCLEOTIDE SEQUENCE</scope>
    <source>
        <strain evidence="9">FatNI3</strain>
    </source>
</reference>
<dbReference type="SUPFAM" id="SSF46689">
    <property type="entry name" value="Homeodomain-like"/>
    <property type="match status" value="2"/>
</dbReference>
<dbReference type="Gene3D" id="1.10.10.60">
    <property type="entry name" value="Homeodomain-like"/>
    <property type="match status" value="2"/>
</dbReference>
<dbReference type="Pfam" id="PF00072">
    <property type="entry name" value="Response_reg"/>
    <property type="match status" value="1"/>
</dbReference>
<evidence type="ECO:0000259" key="8">
    <source>
        <dbReference type="PROSITE" id="PS50110"/>
    </source>
</evidence>
<evidence type="ECO:0000256" key="4">
    <source>
        <dbReference type="ARBA" id="ARBA00023163"/>
    </source>
</evidence>
<feature type="domain" description="HTH araC/xylS-type" evidence="7">
    <location>
        <begin position="425"/>
        <end position="523"/>
    </location>
</feature>
<dbReference type="InterPro" id="IPR001789">
    <property type="entry name" value="Sig_transdc_resp-reg_receiver"/>
</dbReference>
<dbReference type="PROSITE" id="PS50110">
    <property type="entry name" value="RESPONSE_REGULATORY"/>
    <property type="match status" value="1"/>
</dbReference>
<dbReference type="PROSITE" id="PS01124">
    <property type="entry name" value="HTH_ARAC_FAMILY_2"/>
    <property type="match status" value="1"/>
</dbReference>
<evidence type="ECO:0000256" key="2">
    <source>
        <dbReference type="ARBA" id="ARBA00023015"/>
    </source>
</evidence>
<dbReference type="InterPro" id="IPR018060">
    <property type="entry name" value="HTH_AraC"/>
</dbReference>
<dbReference type="AlphaFoldDB" id="A0A8J8MJ48"/>
<keyword evidence="10" id="KW-1185">Reference proteome</keyword>
<comment type="function">
    <text evidence="5">May play the central regulatory role in sporulation. It may be an element of the effector pathway responsible for the activation of sporulation genes in response to nutritional stress. Spo0A may act in concert with spo0H (a sigma factor) to control the expression of some genes that are critical to the sporulation process.</text>
</comment>
<dbReference type="Pfam" id="PF12833">
    <property type="entry name" value="HTH_18"/>
    <property type="match status" value="1"/>
</dbReference>
<organism evidence="9 10">
    <name type="scientific">Vallitalea pronyensis</name>
    <dbReference type="NCBI Taxonomy" id="1348613"/>
    <lineage>
        <taxon>Bacteria</taxon>
        <taxon>Bacillati</taxon>
        <taxon>Bacillota</taxon>
        <taxon>Clostridia</taxon>
        <taxon>Lachnospirales</taxon>
        <taxon>Vallitaleaceae</taxon>
        <taxon>Vallitalea</taxon>
    </lineage>
</organism>
<evidence type="ECO:0000256" key="3">
    <source>
        <dbReference type="ARBA" id="ARBA00023125"/>
    </source>
</evidence>
<dbReference type="Proteomes" id="UP000683246">
    <property type="component" value="Chromosome"/>
</dbReference>
<dbReference type="SMART" id="SM00448">
    <property type="entry name" value="REC"/>
    <property type="match status" value="1"/>
</dbReference>
<dbReference type="InterPro" id="IPR011006">
    <property type="entry name" value="CheY-like_superfamily"/>
</dbReference>
<name>A0A8J8MJ48_9FIRM</name>
<dbReference type="InterPro" id="IPR009057">
    <property type="entry name" value="Homeodomain-like_sf"/>
</dbReference>
<sequence>MYRVLIVDDEIISRLGVTNLLNWEAHGFQLVDSVVNGYEAIESMRQQPIDLVITDIKMPVMTGIELMKAAKEEGHKSAFIVLSSFDDYVFVREALKMGALDYILKLDLDAEHMAAVLEKAKEYIRWQSTEKMPTHVMDKQMLQSARKDYLKEIIYGQIPFDKTYEERREHLSLKLPYKNYCVLMFKVKDLDKTLNEDGIRQVIEEILEDYDYAYICETGYEELSIVYNMNAYSENEQYQTIHRLTGRINFIMKQYFNQKVTIYVSQTFGSVEDVPLAYLQVCQTYSLKSFVSDDMLVFYDEVMRNRDYRDYKSFESYINRFEKTFQKGSDESVNAIMDDLFSYVEKSKYIELGQVRFFMSSLVYITNNYLDKLGYANKLLWKSEEEKYAMLQGIHRKEDFIHFLLELQENLNAITKDNSDNYIIRHVIKYLKEHYQEGIVLKDVADQFGVTNTYLSMLFKKETGETLKEYLTGLKIEKAKRLLKETHEQVIEISKEVGYDNEHYFSRMFKQKTGMTPTSYRNSAE</sequence>
<keyword evidence="4" id="KW-0804">Transcription</keyword>
<dbReference type="GO" id="GO:0000160">
    <property type="term" value="P:phosphorelay signal transduction system"/>
    <property type="evidence" value="ECO:0007669"/>
    <property type="project" value="InterPro"/>
</dbReference>
<dbReference type="CDD" id="cd17536">
    <property type="entry name" value="REC_YesN-like"/>
    <property type="match status" value="1"/>
</dbReference>
<dbReference type="GO" id="GO:0003700">
    <property type="term" value="F:DNA-binding transcription factor activity"/>
    <property type="evidence" value="ECO:0007669"/>
    <property type="project" value="InterPro"/>
</dbReference>
<accession>A0A8J8MJ48</accession>
<dbReference type="SMART" id="SM00342">
    <property type="entry name" value="HTH_ARAC"/>
    <property type="match status" value="1"/>
</dbReference>
<keyword evidence="2" id="KW-0805">Transcription regulation</keyword>
<dbReference type="RefSeq" id="WP_212697691.1">
    <property type="nucleotide sequence ID" value="NZ_CP058649.1"/>
</dbReference>
<dbReference type="Gene3D" id="3.40.50.2300">
    <property type="match status" value="1"/>
</dbReference>
<dbReference type="KEGG" id="vpy:HZI73_07830"/>
<evidence type="ECO:0000259" key="7">
    <source>
        <dbReference type="PROSITE" id="PS01124"/>
    </source>
</evidence>
<dbReference type="PRINTS" id="PR00032">
    <property type="entry name" value="HTHARAC"/>
</dbReference>
<evidence type="ECO:0000256" key="6">
    <source>
        <dbReference type="PROSITE-ProRule" id="PRU00169"/>
    </source>
</evidence>
<proteinExistence type="predicted"/>
<dbReference type="InterPro" id="IPR020449">
    <property type="entry name" value="Tscrpt_reg_AraC-type_HTH"/>
</dbReference>
<dbReference type="EMBL" id="CP058649">
    <property type="protein sequence ID" value="QUI22208.1"/>
    <property type="molecule type" value="Genomic_DNA"/>
</dbReference>
<evidence type="ECO:0000313" key="9">
    <source>
        <dbReference type="EMBL" id="QUI22208.1"/>
    </source>
</evidence>
<dbReference type="PANTHER" id="PTHR43280:SF2">
    <property type="entry name" value="HTH-TYPE TRANSCRIPTIONAL REGULATOR EXSA"/>
    <property type="match status" value="1"/>
</dbReference>
<feature type="domain" description="Response regulatory" evidence="8">
    <location>
        <begin position="3"/>
        <end position="120"/>
    </location>
</feature>
<keyword evidence="3" id="KW-0238">DNA-binding</keyword>
<evidence type="ECO:0000256" key="5">
    <source>
        <dbReference type="ARBA" id="ARBA00024867"/>
    </source>
</evidence>